<feature type="domain" description="CobQ/CobB/MinD/ParA nucleotide binding" evidence="3">
    <location>
        <begin position="31"/>
        <end position="242"/>
    </location>
</feature>
<reference evidence="5" key="2">
    <citation type="submission" date="2011-02" db="EMBL/GenBank/DDBJ databases">
        <title>The complete genome of Desulfurobacterium thermolithotrophum DSM 11699.</title>
        <authorList>
            <consortium name="US DOE Joint Genome Institute (JGI-PGF)"/>
            <person name="Lucas S."/>
            <person name="Copeland A."/>
            <person name="Lapidus A."/>
            <person name="Bruce D."/>
            <person name="Goodwin L."/>
            <person name="Pitluck S."/>
            <person name="Kyrpides N."/>
            <person name="Mavromatis K."/>
            <person name="Pagani I."/>
            <person name="Ivanova N."/>
            <person name="Mikhailova N."/>
            <person name="Daligault H."/>
            <person name="Detter J.C."/>
            <person name="Tapia R."/>
            <person name="Han C."/>
            <person name="Land M."/>
            <person name="Hauser L."/>
            <person name="Markowitz V."/>
            <person name="Cheng J.-F."/>
            <person name="Hugenholtz P."/>
            <person name="Woyke T."/>
            <person name="Wu D."/>
            <person name="Spring S."/>
            <person name="Brambilla E."/>
            <person name="Klenk H.-P."/>
            <person name="Eisen J.A."/>
        </authorList>
    </citation>
    <scope>NUCLEOTIDE SEQUENCE [LARGE SCALE GENOMIC DNA]</scope>
    <source>
        <strain evidence="5">DSM 11699 / BSA</strain>
    </source>
</reference>
<dbReference type="GO" id="GO:0016887">
    <property type="term" value="F:ATP hydrolysis activity"/>
    <property type="evidence" value="ECO:0007669"/>
    <property type="project" value="TreeGrafter"/>
</dbReference>
<keyword evidence="1" id="KW-0547">Nucleotide-binding</keyword>
<dbReference type="eggNOG" id="COG3640">
    <property type="taxonomic scope" value="Bacteria"/>
</dbReference>
<dbReference type="PANTHER" id="PTHR43384:SF6">
    <property type="entry name" value="SEPTUM SITE-DETERMINING PROTEIN MIND HOMOLOG, CHLOROPLASTIC"/>
    <property type="match status" value="1"/>
</dbReference>
<evidence type="ECO:0000256" key="1">
    <source>
        <dbReference type="ARBA" id="ARBA00022741"/>
    </source>
</evidence>
<keyword evidence="2" id="KW-0067">ATP-binding</keyword>
<dbReference type="Gene3D" id="3.40.50.300">
    <property type="entry name" value="P-loop containing nucleotide triphosphate hydrolases"/>
    <property type="match status" value="1"/>
</dbReference>
<dbReference type="EMBL" id="CP002543">
    <property type="protein sequence ID" value="ADY73068.1"/>
    <property type="molecule type" value="Genomic_DNA"/>
</dbReference>
<gene>
    <name evidence="4" type="ordered locus">Dester_0413</name>
</gene>
<dbReference type="Pfam" id="PF01656">
    <property type="entry name" value="CbiA"/>
    <property type="match status" value="1"/>
</dbReference>
<dbReference type="GO" id="GO:0005524">
    <property type="term" value="F:ATP binding"/>
    <property type="evidence" value="ECO:0007669"/>
    <property type="project" value="UniProtKB-KW"/>
</dbReference>
<dbReference type="InterPro" id="IPR002586">
    <property type="entry name" value="CobQ/CobB/MinD/ParA_Nub-bd_dom"/>
</dbReference>
<dbReference type="PIRSF" id="PIRSF005647">
    <property type="entry name" value="CooC"/>
    <property type="match status" value="1"/>
</dbReference>
<accession>F0S2J6</accession>
<dbReference type="HOGENOM" id="CLU_082962_0_0_0"/>
<organism evidence="4 5">
    <name type="scientific">Desulfurobacterium thermolithotrophum (strain DSM 11699 / BSA)</name>
    <dbReference type="NCBI Taxonomy" id="868864"/>
    <lineage>
        <taxon>Bacteria</taxon>
        <taxon>Pseudomonadati</taxon>
        <taxon>Aquificota</taxon>
        <taxon>Aquificia</taxon>
        <taxon>Desulfurobacteriales</taxon>
        <taxon>Desulfurobacteriaceae</taxon>
        <taxon>Desulfurobacterium</taxon>
    </lineage>
</organism>
<keyword evidence="5" id="KW-1185">Reference proteome</keyword>
<dbReference type="PANTHER" id="PTHR43384">
    <property type="entry name" value="SEPTUM SITE-DETERMINING PROTEIN MIND HOMOLOG, CHLOROPLASTIC-RELATED"/>
    <property type="match status" value="1"/>
</dbReference>
<dbReference type="SUPFAM" id="SSF52540">
    <property type="entry name" value="P-loop containing nucleoside triphosphate hydrolases"/>
    <property type="match status" value="1"/>
</dbReference>
<dbReference type="GO" id="GO:0005829">
    <property type="term" value="C:cytosol"/>
    <property type="evidence" value="ECO:0007669"/>
    <property type="project" value="TreeGrafter"/>
</dbReference>
<evidence type="ECO:0000259" key="3">
    <source>
        <dbReference type="Pfam" id="PF01656"/>
    </source>
</evidence>
<evidence type="ECO:0000256" key="2">
    <source>
        <dbReference type="ARBA" id="ARBA00022840"/>
    </source>
</evidence>
<dbReference type="AlphaFoldDB" id="F0S2J6"/>
<dbReference type="InterPro" id="IPR014433">
    <property type="entry name" value="CooC"/>
</dbReference>
<dbReference type="InParanoid" id="F0S2J6"/>
<sequence>MAGKSKKKLVEVAKELKEKSSMENKDLEFRVVVTGKGGVGKTTTSAILSHLFAKDGYKVLAIDEDPQMNLPYSLGLDEEKAKEIVPLSHNFDYIEEKTGARPGSSWGLFLSLTPDVDDVVDKFGIKVTDNISVLVMGTVVQAATGCLCPENTLLDAVVRYISLRKNEVIIMDTQAGVEHFGRALSKGFRHCVVVTDYTFNSIQVAKHTATLAKQIGIPNVYLLVNKIRKESDIEKAEKYLSDSGDIFKKVFFAKHSEQVLDNEPFVAPVLELEDEYVKTLIKLKEELKKNNE</sequence>
<dbReference type="RefSeq" id="WP_013638026.1">
    <property type="nucleotide sequence ID" value="NC_015185.1"/>
</dbReference>
<dbReference type="KEGG" id="dte:Dester_0413"/>
<dbReference type="GO" id="GO:0051782">
    <property type="term" value="P:negative regulation of cell division"/>
    <property type="evidence" value="ECO:0007669"/>
    <property type="project" value="TreeGrafter"/>
</dbReference>
<reference evidence="4 5" key="1">
    <citation type="journal article" date="2011" name="Stand. Genomic Sci.">
        <title>Complete genome sequence of the thermophilic sulfur-reducer Desulfurobacterium thermolithotrophum type strain (BSA(T)) from a deep-sea hydrothermal vent.</title>
        <authorList>
            <person name="Goker M."/>
            <person name="Daligault H."/>
            <person name="Mwirichia R."/>
            <person name="Lapidus A."/>
            <person name="Lucas S."/>
            <person name="Deshpande S."/>
            <person name="Pagani I."/>
            <person name="Tapia R."/>
            <person name="Cheng J.F."/>
            <person name="Goodwin L."/>
            <person name="Pitluck S."/>
            <person name="Liolios K."/>
            <person name="Ivanova N."/>
            <person name="Mavromatis K."/>
            <person name="Mikhailova N."/>
            <person name="Pati A."/>
            <person name="Chen A."/>
            <person name="Palaniappan K."/>
            <person name="Han C."/>
            <person name="Land M."/>
            <person name="Hauser L."/>
            <person name="Pan C."/>
            <person name="Brambilla E.M."/>
            <person name="Rohde M."/>
            <person name="Spring S."/>
            <person name="Sikorski J."/>
            <person name="Wirth R."/>
            <person name="Detter J.C."/>
            <person name="Woyke T."/>
            <person name="Bristow J."/>
            <person name="Eisen J.A."/>
            <person name="Markowitz V."/>
            <person name="Hugenholtz P."/>
            <person name="Kyrpides N.C."/>
            <person name="Klenk H.P."/>
        </authorList>
    </citation>
    <scope>NUCLEOTIDE SEQUENCE [LARGE SCALE GENOMIC DNA]</scope>
    <source>
        <strain evidence="5">DSM 11699 / BSA</strain>
    </source>
</reference>
<evidence type="ECO:0000313" key="4">
    <source>
        <dbReference type="EMBL" id="ADY73068.1"/>
    </source>
</evidence>
<evidence type="ECO:0000313" key="5">
    <source>
        <dbReference type="Proteomes" id="UP000007102"/>
    </source>
</evidence>
<dbReference type="Proteomes" id="UP000007102">
    <property type="component" value="Chromosome"/>
</dbReference>
<dbReference type="STRING" id="868864.Dester_0413"/>
<name>F0S2J6_DESTD</name>
<dbReference type="InterPro" id="IPR050625">
    <property type="entry name" value="ParA/MinD_ATPase"/>
</dbReference>
<dbReference type="GO" id="GO:0009898">
    <property type="term" value="C:cytoplasmic side of plasma membrane"/>
    <property type="evidence" value="ECO:0007669"/>
    <property type="project" value="TreeGrafter"/>
</dbReference>
<proteinExistence type="predicted"/>
<dbReference type="InterPro" id="IPR027417">
    <property type="entry name" value="P-loop_NTPase"/>
</dbReference>
<protein>
    <submittedName>
        <fullName evidence="4">Carbon monoxide dehydrogenase accessory protein, putative (CooC)</fullName>
    </submittedName>
</protein>